<dbReference type="Proteomes" id="UP001500984">
    <property type="component" value="Unassembled WGS sequence"/>
</dbReference>
<dbReference type="Pfam" id="PF13193">
    <property type="entry name" value="AMP-binding_C"/>
    <property type="match status" value="1"/>
</dbReference>
<feature type="domain" description="AMP-dependent synthetase/ligase" evidence="1">
    <location>
        <begin position="26"/>
        <end position="410"/>
    </location>
</feature>
<protein>
    <submittedName>
        <fullName evidence="3">Fatty-acid--CoA ligase FadD5</fullName>
    </submittedName>
</protein>
<dbReference type="Pfam" id="PF00501">
    <property type="entry name" value="AMP-binding"/>
    <property type="match status" value="1"/>
</dbReference>
<keyword evidence="4" id="KW-1185">Reference proteome</keyword>
<dbReference type="Gene3D" id="3.40.50.12780">
    <property type="entry name" value="N-terminal domain of ligase-like"/>
    <property type="match status" value="1"/>
</dbReference>
<dbReference type="PANTHER" id="PTHR43201:SF32">
    <property type="entry name" value="2-SUCCINYLBENZOATE--COA LIGASE, CHLOROPLASTIC_PEROXISOMAL"/>
    <property type="match status" value="1"/>
</dbReference>
<sequence>MRADTSRVDPQDLNLARRNTVGDALTRTADRLPHNIAVVDGERRIDYATLEHDSEAVARGILALPHAPEQGEPVAVLMTNCYEFLPVYFGIAKSGRVALPVNYGLAPEDIAWILTDAQARTVVIDEALLPLLTAAAAAGAEVETVVVRRTAGAAEAAEASGASPLDSGLPGARTVDLAELFAAEVGEELRILIGSDDVVQCLYTSGTTANPKGALAAHSAVVMGAMTNALLLGGDWGRTPGTMLLVLPMFHVTALNTLAKPVLFTGGTLVIQQGFDPVAAIDALERERVTTFTGLPMMWGALVAEHAKRPRDLSAMDTAMYAMAQMPERILAGMDAMMPNAKIVLGSGQTEVIPATTFQRPEHRHGKNGSWGMPMPTVRVQIMGPDGELLPTGETGEIVYRGGHVTLGYWNRPDANEESFRHGWFHSGDLGHLDEEGVVWFTDRVKDIIKTGGENVSSMKVERIVADAPGVVECCVIGTEHAHWGEAVTAVVLSDRVPPLEGEGSVADGSVSAQERSRRAAQVEEEILAHVREKLSGFETPKRVEFVDALPKTTTGKIRKNVLRQQF</sequence>
<dbReference type="InterPro" id="IPR042099">
    <property type="entry name" value="ANL_N_sf"/>
</dbReference>
<comment type="caution">
    <text evidence="3">The sequence shown here is derived from an EMBL/GenBank/DDBJ whole genome shotgun (WGS) entry which is preliminary data.</text>
</comment>
<dbReference type="RefSeq" id="WP_344337602.1">
    <property type="nucleotide sequence ID" value="NZ_BAAAPZ010000012.1"/>
</dbReference>
<name>A0ABN2X0H2_9MICO</name>
<reference evidence="3 4" key="1">
    <citation type="journal article" date="2019" name="Int. J. Syst. Evol. Microbiol.">
        <title>The Global Catalogue of Microorganisms (GCM) 10K type strain sequencing project: providing services to taxonomists for standard genome sequencing and annotation.</title>
        <authorList>
            <consortium name="The Broad Institute Genomics Platform"/>
            <consortium name="The Broad Institute Genome Sequencing Center for Infectious Disease"/>
            <person name="Wu L."/>
            <person name="Ma J."/>
        </authorList>
    </citation>
    <scope>NUCLEOTIDE SEQUENCE [LARGE SCALE GENOMIC DNA]</scope>
    <source>
        <strain evidence="3 4">JCM 15900</strain>
    </source>
</reference>
<dbReference type="InterPro" id="IPR045851">
    <property type="entry name" value="AMP-bd_C_sf"/>
</dbReference>
<evidence type="ECO:0000259" key="2">
    <source>
        <dbReference type="Pfam" id="PF13193"/>
    </source>
</evidence>
<proteinExistence type="predicted"/>
<accession>A0ABN2X0H2</accession>
<dbReference type="SUPFAM" id="SSF56801">
    <property type="entry name" value="Acetyl-CoA synthetase-like"/>
    <property type="match status" value="1"/>
</dbReference>
<evidence type="ECO:0000259" key="1">
    <source>
        <dbReference type="Pfam" id="PF00501"/>
    </source>
</evidence>
<gene>
    <name evidence="3" type="primary">fadD5_3</name>
    <name evidence="3" type="ORF">GCM10009823_25010</name>
</gene>
<dbReference type="InterPro" id="IPR025110">
    <property type="entry name" value="AMP-bd_C"/>
</dbReference>
<evidence type="ECO:0000313" key="4">
    <source>
        <dbReference type="Proteomes" id="UP001500984"/>
    </source>
</evidence>
<dbReference type="GO" id="GO:0016874">
    <property type="term" value="F:ligase activity"/>
    <property type="evidence" value="ECO:0007669"/>
    <property type="project" value="UniProtKB-KW"/>
</dbReference>
<dbReference type="EMBL" id="BAAAPZ010000012">
    <property type="protein sequence ID" value="GAA2101917.1"/>
    <property type="molecule type" value="Genomic_DNA"/>
</dbReference>
<dbReference type="Gene3D" id="3.30.300.30">
    <property type="match status" value="1"/>
</dbReference>
<keyword evidence="3" id="KW-0436">Ligase</keyword>
<dbReference type="InterPro" id="IPR000873">
    <property type="entry name" value="AMP-dep_synth/lig_dom"/>
</dbReference>
<organism evidence="3 4">
    <name type="scientific">Brevibacterium salitolerans</name>
    <dbReference type="NCBI Taxonomy" id="1403566"/>
    <lineage>
        <taxon>Bacteria</taxon>
        <taxon>Bacillati</taxon>
        <taxon>Actinomycetota</taxon>
        <taxon>Actinomycetes</taxon>
        <taxon>Micrococcales</taxon>
        <taxon>Brevibacteriaceae</taxon>
        <taxon>Brevibacterium</taxon>
    </lineage>
</organism>
<feature type="domain" description="AMP-binding enzyme C-terminal" evidence="2">
    <location>
        <begin position="460"/>
        <end position="557"/>
    </location>
</feature>
<dbReference type="PANTHER" id="PTHR43201">
    <property type="entry name" value="ACYL-COA SYNTHETASE"/>
    <property type="match status" value="1"/>
</dbReference>
<evidence type="ECO:0000313" key="3">
    <source>
        <dbReference type="EMBL" id="GAA2101917.1"/>
    </source>
</evidence>